<proteinExistence type="predicted"/>
<evidence type="ECO:0000313" key="2">
    <source>
        <dbReference type="EMBL" id="KAF9565134.1"/>
    </source>
</evidence>
<evidence type="ECO:0000256" key="1">
    <source>
        <dbReference type="SAM" id="MobiDB-lite"/>
    </source>
</evidence>
<protein>
    <submittedName>
        <fullName evidence="2">Uncharacterized protein</fullName>
    </submittedName>
</protein>
<dbReference type="EMBL" id="JAABOA010006311">
    <property type="protein sequence ID" value="KAF9565134.1"/>
    <property type="molecule type" value="Genomic_DNA"/>
</dbReference>
<organism evidence="2 3">
    <name type="scientific">Lunasporangiospora selenospora</name>
    <dbReference type="NCBI Taxonomy" id="979761"/>
    <lineage>
        <taxon>Eukaryota</taxon>
        <taxon>Fungi</taxon>
        <taxon>Fungi incertae sedis</taxon>
        <taxon>Mucoromycota</taxon>
        <taxon>Mortierellomycotina</taxon>
        <taxon>Mortierellomycetes</taxon>
        <taxon>Mortierellales</taxon>
        <taxon>Mortierellaceae</taxon>
        <taxon>Lunasporangiospora</taxon>
    </lineage>
</organism>
<accession>A0A9P6K9B5</accession>
<comment type="caution">
    <text evidence="2">The sequence shown here is derived from an EMBL/GenBank/DDBJ whole genome shotgun (WGS) entry which is preliminary data.</text>
</comment>
<dbReference type="Proteomes" id="UP000780801">
    <property type="component" value="Unassembled WGS sequence"/>
</dbReference>
<dbReference type="AlphaFoldDB" id="A0A9P6K9B5"/>
<reference evidence="2" key="1">
    <citation type="journal article" date="2020" name="Fungal Divers.">
        <title>Resolving the Mortierellaceae phylogeny through synthesis of multi-gene phylogenetics and phylogenomics.</title>
        <authorList>
            <person name="Vandepol N."/>
            <person name="Liber J."/>
            <person name="Desiro A."/>
            <person name="Na H."/>
            <person name="Kennedy M."/>
            <person name="Barry K."/>
            <person name="Grigoriev I.V."/>
            <person name="Miller A.N."/>
            <person name="O'Donnell K."/>
            <person name="Stajich J.E."/>
            <person name="Bonito G."/>
        </authorList>
    </citation>
    <scope>NUCLEOTIDE SEQUENCE</scope>
    <source>
        <strain evidence="2">KOD1015</strain>
    </source>
</reference>
<evidence type="ECO:0000313" key="3">
    <source>
        <dbReference type="Proteomes" id="UP000780801"/>
    </source>
</evidence>
<sequence length="278" mass="31185">MGIHSKAVLLARNVLENPNPETPLQRKRATDQRRGNKRSKLSEAQSGTVEGILLSSMLTGEPSTIRHPENNKSGDGGPTKNTPADDACDDDIGLGSESESCDDDVDNKMAVNRGAAGELANKERFEKLVRSLVVPREMESPFTHYSGLSGTTRSVQQQEFETTTKNEKGKPLSRSTMDLYTTYMNLFKRFCDDKYSEQGAFRYDVTPSKAGLFFEEVMFHRTTKKYFFKKQFKDVRIPVCLPAGFKDLVHMNRVDLADGTRLGQFFGVTGWKDSLTLF</sequence>
<feature type="region of interest" description="Disordered" evidence="1">
    <location>
        <begin position="14"/>
        <end position="105"/>
    </location>
</feature>
<dbReference type="OrthoDB" id="2444427at2759"/>
<gene>
    <name evidence="2" type="ORF">BGW38_008912</name>
</gene>
<name>A0A9P6K9B5_9FUNG</name>
<keyword evidence="3" id="KW-1185">Reference proteome</keyword>